<protein>
    <submittedName>
        <fullName evidence="2">Uncharacterized protein</fullName>
    </submittedName>
</protein>
<feature type="region of interest" description="Disordered" evidence="1">
    <location>
        <begin position="30"/>
        <end position="55"/>
    </location>
</feature>
<accession>A0A1H4PDL1</accession>
<evidence type="ECO:0000256" key="1">
    <source>
        <dbReference type="SAM" id="MobiDB-lite"/>
    </source>
</evidence>
<dbReference type="EMBL" id="FNTD01000004">
    <property type="protein sequence ID" value="SEC05461.1"/>
    <property type="molecule type" value="Genomic_DNA"/>
</dbReference>
<sequence length="55" mass="5358">MECTHARPGGRFDPGLTEGSCPACGAIVGSETGQPTTIHQGPDGTTCSGSGQPAA</sequence>
<feature type="compositionally biased region" description="Polar residues" evidence="1">
    <location>
        <begin position="31"/>
        <end position="55"/>
    </location>
</feature>
<name>A0A1H4PDL1_9ACTN</name>
<proteinExistence type="predicted"/>
<dbReference type="Proteomes" id="UP000182375">
    <property type="component" value="Unassembled WGS sequence"/>
</dbReference>
<dbReference type="AlphaFoldDB" id="A0A1H4PDL1"/>
<evidence type="ECO:0000313" key="3">
    <source>
        <dbReference type="Proteomes" id="UP000182375"/>
    </source>
</evidence>
<reference evidence="2 3" key="1">
    <citation type="submission" date="2016-10" db="EMBL/GenBank/DDBJ databases">
        <authorList>
            <person name="de Groot N.N."/>
        </authorList>
    </citation>
    <scope>NUCLEOTIDE SEQUENCE [LARGE SCALE GENOMIC DNA]</scope>
    <source>
        <strain evidence="2 3">DSM 40306</strain>
    </source>
</reference>
<gene>
    <name evidence="2" type="ORF">SAMN04490357_1064</name>
</gene>
<organism evidence="2 3">
    <name type="scientific">Streptomyces misionensis</name>
    <dbReference type="NCBI Taxonomy" id="67331"/>
    <lineage>
        <taxon>Bacteria</taxon>
        <taxon>Bacillati</taxon>
        <taxon>Actinomycetota</taxon>
        <taxon>Actinomycetes</taxon>
        <taxon>Kitasatosporales</taxon>
        <taxon>Streptomycetaceae</taxon>
        <taxon>Streptomyces</taxon>
    </lineage>
</organism>
<evidence type="ECO:0000313" key="2">
    <source>
        <dbReference type="EMBL" id="SEC05461.1"/>
    </source>
</evidence>